<comment type="caution">
    <text evidence="2">The sequence shown here is derived from an EMBL/GenBank/DDBJ whole genome shotgun (WGS) entry which is preliminary data.</text>
</comment>
<sequence>MNFQQKIDELKNKIYEELTPLIDSDYIYLDLPYYSNIGDTLIWEGTESFLKTLPHKCLYKASNQTFKHKNLQSSTIIILQGGGNFGDLWGRFQDFRLDIIKQYRNNKIIIFPQTVWYKNELKVKADAEKMASHPNLTICARDQISYDFLKTHFSNNILLLPDMAFYIEQQRLKKYVAKPIKDILLLKRKDQELSLRNDYYKYITEEGNVEIHDWPTMEHSDIITKTFQKIGFLGKSVVDKYANYIYRPYLIKTGVVFLSNYKYIYATRLHVAILSILLNKPFVFFDNSYGKNSSFYDTWLSDSDFIKFIR</sequence>
<reference evidence="2 3" key="1">
    <citation type="submission" date="2011-04" db="EMBL/GenBank/DDBJ databases">
        <title>The Genome Sequence of Dysgonomonas mossii DSM 22836.</title>
        <authorList>
            <consortium name="The Broad Institute Genome Sequencing Platform"/>
            <person name="Earl A."/>
            <person name="Ward D."/>
            <person name="Feldgarden M."/>
            <person name="Gevers D."/>
            <person name="Pudlo N."/>
            <person name="Martens E."/>
            <person name="Allen-Vercoe E."/>
            <person name="Young S.K."/>
            <person name="Zeng Q."/>
            <person name="Gargeya S."/>
            <person name="Fitzgerald M."/>
            <person name="Haas B."/>
            <person name="Abouelleil A."/>
            <person name="Alvarado L."/>
            <person name="Arachchi H.M."/>
            <person name="Berlin A."/>
            <person name="Brown A."/>
            <person name="Chapman S.B."/>
            <person name="Chen Z."/>
            <person name="Dunbar C."/>
            <person name="Freedman E."/>
            <person name="Gearin G."/>
            <person name="Gellesch M."/>
            <person name="Goldberg J."/>
            <person name="Griggs A."/>
            <person name="Gujja S."/>
            <person name="Heiman D."/>
            <person name="Howarth C."/>
            <person name="Larson L."/>
            <person name="Lui A."/>
            <person name="MacDonald P.J.P."/>
            <person name="Mehta T."/>
            <person name="Montmayeur A."/>
            <person name="Murphy C."/>
            <person name="Neiman D."/>
            <person name="Pearson M."/>
            <person name="Priest M."/>
            <person name="Roberts A."/>
            <person name="Saif S."/>
            <person name="Shea T."/>
            <person name="Shenoy N."/>
            <person name="Sisk P."/>
            <person name="Stolte C."/>
            <person name="Sykes S."/>
            <person name="Yandava C."/>
            <person name="Wortman J."/>
            <person name="Nusbaum C."/>
            <person name="Birren B."/>
        </authorList>
    </citation>
    <scope>NUCLEOTIDE SEQUENCE [LARGE SCALE GENOMIC DNA]</scope>
    <source>
        <strain evidence="2 3">DSM 22836</strain>
    </source>
</reference>
<feature type="domain" description="Polysaccharide pyruvyl transferase" evidence="1">
    <location>
        <begin position="36"/>
        <end position="289"/>
    </location>
</feature>
<accession>F8X131</accession>
<evidence type="ECO:0000313" key="3">
    <source>
        <dbReference type="Proteomes" id="UP000006420"/>
    </source>
</evidence>
<dbReference type="Proteomes" id="UP000006420">
    <property type="component" value="Unassembled WGS sequence"/>
</dbReference>
<dbReference type="HOGENOM" id="CLU_045699_0_0_10"/>
<dbReference type="EMBL" id="ADLW01000007">
    <property type="protein sequence ID" value="EGK03303.1"/>
    <property type="molecule type" value="Genomic_DNA"/>
</dbReference>
<dbReference type="InterPro" id="IPR007345">
    <property type="entry name" value="Polysacch_pyruvyl_Trfase"/>
</dbReference>
<proteinExistence type="predicted"/>
<dbReference type="RefSeq" id="WP_006843310.1">
    <property type="nucleotide sequence ID" value="NZ_AQWJ01000003.1"/>
</dbReference>
<dbReference type="OrthoDB" id="9807674at2"/>
<dbReference type="AlphaFoldDB" id="F8X131"/>
<dbReference type="Pfam" id="PF04230">
    <property type="entry name" value="PS_pyruv_trans"/>
    <property type="match status" value="1"/>
</dbReference>
<keyword evidence="3" id="KW-1185">Reference proteome</keyword>
<name>F8X131_9BACT</name>
<dbReference type="eggNOG" id="COG5039">
    <property type="taxonomic scope" value="Bacteria"/>
</dbReference>
<organism evidence="2 3">
    <name type="scientific">Dysgonomonas mossii DSM 22836</name>
    <dbReference type="NCBI Taxonomy" id="742767"/>
    <lineage>
        <taxon>Bacteria</taxon>
        <taxon>Pseudomonadati</taxon>
        <taxon>Bacteroidota</taxon>
        <taxon>Bacteroidia</taxon>
        <taxon>Bacteroidales</taxon>
        <taxon>Dysgonomonadaceae</taxon>
        <taxon>Dysgonomonas</taxon>
    </lineage>
</organism>
<dbReference type="GeneID" id="78082583"/>
<dbReference type="STRING" id="742767.HMPREF9456_01940"/>
<evidence type="ECO:0000259" key="1">
    <source>
        <dbReference type="Pfam" id="PF04230"/>
    </source>
</evidence>
<protein>
    <recommendedName>
        <fullName evidence="1">Polysaccharide pyruvyl transferase domain-containing protein</fullName>
    </recommendedName>
</protein>
<evidence type="ECO:0000313" key="2">
    <source>
        <dbReference type="EMBL" id="EGK03303.1"/>
    </source>
</evidence>
<gene>
    <name evidence="2" type="ORF">HMPREF9456_01940</name>
</gene>